<dbReference type="InterPro" id="IPR046913">
    <property type="entry name" value="ABC-3C_CTD7"/>
</dbReference>
<evidence type="ECO:0000313" key="4">
    <source>
        <dbReference type="Proteomes" id="UP001595908"/>
    </source>
</evidence>
<keyword evidence="4" id="KW-1185">Reference proteome</keyword>
<protein>
    <submittedName>
        <fullName evidence="3">ABC-three component system protein</fullName>
    </submittedName>
</protein>
<gene>
    <name evidence="3" type="ORF">ACFPL4_34345</name>
</gene>
<evidence type="ECO:0000259" key="2">
    <source>
        <dbReference type="Pfam" id="PF20283"/>
    </source>
</evidence>
<organism evidence="3 4">
    <name type="scientific">Streptomyces atroolivaceus</name>
    <dbReference type="NCBI Taxonomy" id="66869"/>
    <lineage>
        <taxon>Bacteria</taxon>
        <taxon>Bacillati</taxon>
        <taxon>Actinomycetota</taxon>
        <taxon>Actinomycetes</taxon>
        <taxon>Kitasatosporales</taxon>
        <taxon>Streptomycetaceae</taxon>
        <taxon>Streptomyces</taxon>
    </lineage>
</organism>
<dbReference type="Pfam" id="PF20283">
    <property type="entry name" value="CTD7"/>
    <property type="match status" value="1"/>
</dbReference>
<sequence>MGDPVHSAAPSALGYQHQTWWALLELLRADHARPDAAICLELHDDIAWEQAGSATELLQIKHHQRSDRQLTDASPDVWLTLKNWMDTAVACDVEGPALVLVSTQQASPGSAMAALRPHARDERVALSGLERAALHQASGRIQQAREQFLALGPADRAAFVARITVMDSSPRIEDVPALVRAELRWCLPVGHEGLFLAMVWQWWDERALELLQRRRHAVDVGMARAAIADLRDQFTRGRLPTVAAREETGDDALTTAYGDSPFVQQMRWVAYPPVNLRLSVIDYHRAQTQAIRWIAEDLVAADELTVLNRDLVDEWETEFEWMQVELAATTDEADRQQAGARLLKDLSQRNGPCLQDRYHEAFFVRGQRHGLADTGCVGWHPDFRDRMRTLQARS</sequence>
<name>A0ABV9VKF7_STRAZ</name>
<feature type="domain" description="CD-NTase associated protein 4-like DNA endonuclease" evidence="1">
    <location>
        <begin position="13"/>
        <end position="71"/>
    </location>
</feature>
<feature type="domain" description="ABC-three component systems C-terminal" evidence="2">
    <location>
        <begin position="262"/>
        <end position="386"/>
    </location>
</feature>
<evidence type="ECO:0000313" key="3">
    <source>
        <dbReference type="EMBL" id="MFC4983357.1"/>
    </source>
</evidence>
<comment type="caution">
    <text evidence="3">The sequence shown here is derived from an EMBL/GenBank/DDBJ whole genome shotgun (WGS) entry which is preliminary data.</text>
</comment>
<proteinExistence type="predicted"/>
<dbReference type="InterPro" id="IPR025382">
    <property type="entry name" value="Cap4-like_endonuclease_dom"/>
</dbReference>
<dbReference type="EMBL" id="JBHSJE010000016">
    <property type="protein sequence ID" value="MFC4983357.1"/>
    <property type="molecule type" value="Genomic_DNA"/>
</dbReference>
<dbReference type="GeneID" id="31237411"/>
<dbReference type="RefSeq" id="WP_033305613.1">
    <property type="nucleotide sequence ID" value="NZ_JBHSJE010000016.1"/>
</dbReference>
<accession>A0ABV9VKF7</accession>
<dbReference type="Proteomes" id="UP001595908">
    <property type="component" value="Unassembled WGS sequence"/>
</dbReference>
<dbReference type="Pfam" id="PF14130">
    <property type="entry name" value="Cap4_nuclease"/>
    <property type="match status" value="1"/>
</dbReference>
<evidence type="ECO:0000259" key="1">
    <source>
        <dbReference type="Pfam" id="PF14130"/>
    </source>
</evidence>
<reference evidence="4" key="1">
    <citation type="journal article" date="2019" name="Int. J. Syst. Evol. Microbiol.">
        <title>The Global Catalogue of Microorganisms (GCM) 10K type strain sequencing project: providing services to taxonomists for standard genome sequencing and annotation.</title>
        <authorList>
            <consortium name="The Broad Institute Genomics Platform"/>
            <consortium name="The Broad Institute Genome Sequencing Center for Infectious Disease"/>
            <person name="Wu L."/>
            <person name="Ma J."/>
        </authorList>
    </citation>
    <scope>NUCLEOTIDE SEQUENCE [LARGE SCALE GENOMIC DNA]</scope>
    <source>
        <strain evidence="4">ICMP 257</strain>
    </source>
</reference>